<evidence type="ECO:0000256" key="9">
    <source>
        <dbReference type="ARBA" id="ARBA00022982"/>
    </source>
</evidence>
<evidence type="ECO:0000256" key="12">
    <source>
        <dbReference type="ARBA" id="ARBA00023136"/>
    </source>
</evidence>
<evidence type="ECO:0000256" key="8">
    <source>
        <dbReference type="ARBA" id="ARBA00022723"/>
    </source>
</evidence>
<protein>
    <submittedName>
        <fullName evidence="16">Formate dehydrogenase subunit gamma</fullName>
        <ecNumber evidence="16">1.17.1.9</ecNumber>
    </submittedName>
</protein>
<evidence type="ECO:0000259" key="15">
    <source>
        <dbReference type="Pfam" id="PF01292"/>
    </source>
</evidence>
<keyword evidence="17" id="KW-1185">Reference proteome</keyword>
<evidence type="ECO:0000256" key="7">
    <source>
        <dbReference type="ARBA" id="ARBA00022692"/>
    </source>
</evidence>
<name>A0ABT7IPS3_9BURK</name>
<dbReference type="EMBL" id="JAKZJU020000002">
    <property type="protein sequence ID" value="MDL2060382.1"/>
    <property type="molecule type" value="Genomic_DNA"/>
</dbReference>
<comment type="cofactor">
    <cofactor evidence="1">
        <name>heme</name>
        <dbReference type="ChEBI" id="CHEBI:30413"/>
    </cofactor>
</comment>
<reference evidence="16" key="1">
    <citation type="submission" date="2023-03" db="EMBL/GenBank/DDBJ databases">
        <title>Mesosutterella sp. nov. isolated from porcine feces.</title>
        <authorList>
            <person name="Yu S."/>
        </authorList>
    </citation>
    <scope>NUCLEOTIDE SEQUENCE</scope>
    <source>
        <strain evidence="16">AGMB02718</strain>
    </source>
</reference>
<keyword evidence="11" id="KW-0408">Iron</keyword>
<evidence type="ECO:0000256" key="2">
    <source>
        <dbReference type="ARBA" id="ARBA00004651"/>
    </source>
</evidence>
<organism evidence="16 17">
    <name type="scientific">Mesosutterella faecium</name>
    <dbReference type="NCBI Taxonomy" id="2925194"/>
    <lineage>
        <taxon>Bacteria</taxon>
        <taxon>Pseudomonadati</taxon>
        <taxon>Pseudomonadota</taxon>
        <taxon>Betaproteobacteria</taxon>
        <taxon>Burkholderiales</taxon>
        <taxon>Sutterellaceae</taxon>
        <taxon>Mesosutterella</taxon>
    </lineage>
</organism>
<dbReference type="Pfam" id="PF01292">
    <property type="entry name" value="Ni_hydr_CYTB"/>
    <property type="match status" value="1"/>
</dbReference>
<evidence type="ECO:0000256" key="14">
    <source>
        <dbReference type="SAM" id="SignalP"/>
    </source>
</evidence>
<keyword evidence="6" id="KW-0349">Heme</keyword>
<sequence length="329" mass="35652">MQIIKYLTAFGLGAAGSAAWAADKAAQETVEHMPEFWSEVQEHAVNADVPQLLGYPSDPSLTMTYNPDAVSSGYLGFLQASTTIANFIFAAVVLVAVLFAVFVMINGRAKLDQGFSGKLIPRWSKLDVFLHWLTGIPGVVLILTGLVIGAGRFWLEPAMSPSHFFTLVSGSVQLHNFFAFPFLIGAVIMMVKWMKRQMPEKGDAAWFAKLGGYINLGKTKAEHPAAGFANAGEKAFFWTFVVFGLCLIVTGLMMLYPAAFGGVSKNSALLALIIHIVSAIVLSAFSVVHIYMGAVMSEGGIENMLSGKCDENWAIQNHSLWYEKVAKGN</sequence>
<feature type="domain" description="Cytochrome b561 bacterial/Ni-hydrogenase" evidence="15">
    <location>
        <begin position="122"/>
        <end position="307"/>
    </location>
</feature>
<evidence type="ECO:0000256" key="11">
    <source>
        <dbReference type="ARBA" id="ARBA00023004"/>
    </source>
</evidence>
<comment type="caution">
    <text evidence="16">The sequence shown here is derived from an EMBL/GenBank/DDBJ whole genome shotgun (WGS) entry which is preliminary data.</text>
</comment>
<keyword evidence="4" id="KW-0813">Transport</keyword>
<dbReference type="EC" id="1.17.1.9" evidence="16"/>
<dbReference type="Proteomes" id="UP001165481">
    <property type="component" value="Unassembled WGS sequence"/>
</dbReference>
<keyword evidence="16" id="KW-0560">Oxidoreductase</keyword>
<keyword evidence="5" id="KW-1003">Cell membrane</keyword>
<accession>A0ABT7IPS3</accession>
<keyword evidence="10 13" id="KW-1133">Transmembrane helix</keyword>
<evidence type="ECO:0000313" key="16">
    <source>
        <dbReference type="EMBL" id="MDL2060382.1"/>
    </source>
</evidence>
<gene>
    <name evidence="16" type="ORF">MUN46_010590</name>
</gene>
<proteinExistence type="inferred from homology"/>
<dbReference type="SUPFAM" id="SSF81342">
    <property type="entry name" value="Transmembrane di-heme cytochromes"/>
    <property type="match status" value="1"/>
</dbReference>
<feature type="transmembrane region" description="Helical" evidence="13">
    <location>
        <begin position="84"/>
        <end position="107"/>
    </location>
</feature>
<keyword evidence="7 13" id="KW-0812">Transmembrane</keyword>
<dbReference type="GO" id="GO:0008863">
    <property type="term" value="F:formate dehydrogenase (NAD+) activity"/>
    <property type="evidence" value="ECO:0007669"/>
    <property type="project" value="UniProtKB-EC"/>
</dbReference>
<comment type="similarity">
    <text evidence="3">Belongs to the formate dehydrogenase gamma subunit family.</text>
</comment>
<feature type="transmembrane region" description="Helical" evidence="13">
    <location>
        <begin position="128"/>
        <end position="154"/>
    </location>
</feature>
<feature type="chain" id="PRO_5045408379" evidence="14">
    <location>
        <begin position="22"/>
        <end position="329"/>
    </location>
</feature>
<feature type="transmembrane region" description="Helical" evidence="13">
    <location>
        <begin position="235"/>
        <end position="256"/>
    </location>
</feature>
<keyword evidence="14" id="KW-0732">Signal</keyword>
<evidence type="ECO:0000256" key="4">
    <source>
        <dbReference type="ARBA" id="ARBA00022448"/>
    </source>
</evidence>
<dbReference type="PANTHER" id="PTHR30074">
    <property type="entry name" value="FORMATE DEHYDROGENASE, NITRATE-INDUCIBLE, CYTOCHROME B556 FDN SUBUNIT"/>
    <property type="match status" value="1"/>
</dbReference>
<dbReference type="RefSeq" id="WP_118076067.1">
    <property type="nucleotide sequence ID" value="NZ_JAKZJU020000002.1"/>
</dbReference>
<evidence type="ECO:0000256" key="10">
    <source>
        <dbReference type="ARBA" id="ARBA00022989"/>
    </source>
</evidence>
<dbReference type="InterPro" id="IPR006471">
    <property type="entry name" value="Formate_DH_gsu"/>
</dbReference>
<evidence type="ECO:0000313" key="17">
    <source>
        <dbReference type="Proteomes" id="UP001165481"/>
    </source>
</evidence>
<keyword evidence="9" id="KW-0249">Electron transport</keyword>
<evidence type="ECO:0000256" key="1">
    <source>
        <dbReference type="ARBA" id="ARBA00001971"/>
    </source>
</evidence>
<feature type="signal peptide" evidence="14">
    <location>
        <begin position="1"/>
        <end position="21"/>
    </location>
</feature>
<dbReference type="InterPro" id="IPR011577">
    <property type="entry name" value="Cyt_b561_bac/Ni-Hgenase"/>
</dbReference>
<evidence type="ECO:0000256" key="6">
    <source>
        <dbReference type="ARBA" id="ARBA00022617"/>
    </source>
</evidence>
<dbReference type="InterPro" id="IPR051817">
    <property type="entry name" value="FDH_cytochrome_b556_subunit"/>
</dbReference>
<feature type="transmembrane region" description="Helical" evidence="13">
    <location>
        <begin position="174"/>
        <end position="191"/>
    </location>
</feature>
<dbReference type="NCBIfam" id="TIGR01583">
    <property type="entry name" value="formate-DH-gamm"/>
    <property type="match status" value="1"/>
</dbReference>
<dbReference type="Gene3D" id="1.20.950.20">
    <property type="entry name" value="Transmembrane di-heme cytochromes, Chain C"/>
    <property type="match status" value="1"/>
</dbReference>
<evidence type="ECO:0000256" key="13">
    <source>
        <dbReference type="SAM" id="Phobius"/>
    </source>
</evidence>
<dbReference type="PANTHER" id="PTHR30074:SF6">
    <property type="entry name" value="FORMATE DEHYDROGENASE GAMMA SUBUNIT"/>
    <property type="match status" value="1"/>
</dbReference>
<evidence type="ECO:0000256" key="5">
    <source>
        <dbReference type="ARBA" id="ARBA00022475"/>
    </source>
</evidence>
<evidence type="ECO:0000256" key="3">
    <source>
        <dbReference type="ARBA" id="ARBA00010747"/>
    </source>
</evidence>
<feature type="transmembrane region" description="Helical" evidence="13">
    <location>
        <begin position="268"/>
        <end position="291"/>
    </location>
</feature>
<dbReference type="InterPro" id="IPR016174">
    <property type="entry name" value="Di-haem_cyt_TM"/>
</dbReference>
<keyword evidence="8" id="KW-0479">Metal-binding</keyword>
<comment type="subcellular location">
    <subcellularLocation>
        <location evidence="2">Cell membrane</location>
        <topology evidence="2">Multi-pass membrane protein</topology>
    </subcellularLocation>
</comment>
<keyword evidence="12 13" id="KW-0472">Membrane</keyword>